<dbReference type="InterPro" id="IPR036388">
    <property type="entry name" value="WH-like_DNA-bd_sf"/>
</dbReference>
<sequence length="627" mass="69325">MATITDLRKGFELGPWQVSPDLGLLRQGETEQRVEPMVMNVLVLLASGNGDVVTTDQIVEAVWGGRSTATEAIVQKIKVLREKLGDDPKDPKFIQTIPKIGYRVVCPVVVPEVVEPEWLRSFFPAYIWPIVGGISAIAVIAIVVLGNRSGRLQRLESVSSVAVCPFENMSTQADEPFVFGFREQLISTLSREPNLRIVKASCKDDTVPGEQLIDSIVTGSVQRAGGRVRITAKLEANDGEIFWSESIDGAAEEVEEVFGLHERVANRVRSAILGDSETEVSASSSPVNIEAYDLYLLGDFAFSKRSEPELNRAVDFFNKAIDQDPNFGPAYLGKANSYLLLADYDPAARESMYEMAIETADSGAELDPGIRDAVRTVYGFVDTKRANWAEAAEAFDIAINSATVYPTAHHWYSIFLENVGLLDQALEQAIIAREMDTASPILNARLGVAYHWLNDSENADKYYSIAADQEIGSWIHNLAYALFLVREQRLDEARQKLKEALESYGQATEWVDPVFDGMMSSSDSERLDSTVASISAAAAGGALPTNIEITLWALLGQSEKAMEAAWALSEMGEFYEVDMIYLNEFRVLREHEDFPELLEALGLTEYWNSIGCHWDGSRVICDQESVT</sequence>
<dbReference type="InterPro" id="IPR001867">
    <property type="entry name" value="OmpR/PhoB-type_DNA-bd"/>
</dbReference>
<organism evidence="4">
    <name type="scientific">uncultured marine microorganism</name>
    <dbReference type="NCBI Taxonomy" id="415540"/>
    <lineage>
        <taxon>unclassified sequences</taxon>
        <taxon>environmental samples</taxon>
    </lineage>
</organism>
<dbReference type="AlphaFoldDB" id="A5CFS9"/>
<feature type="transmembrane region" description="Helical" evidence="2">
    <location>
        <begin position="126"/>
        <end position="145"/>
    </location>
</feature>
<reference evidence="4" key="1">
    <citation type="submission" date="2007-03" db="EMBL/GenBank/DDBJ databases">
        <title>Isolation and characterization of alkane hydroxylases from Pacific deep-sea sediment.</title>
        <authorList>
            <person name="Xu M."/>
        </authorList>
    </citation>
    <scope>NUCLEOTIDE SEQUENCE</scope>
</reference>
<protein>
    <recommendedName>
        <fullName evidence="3">OmpR/PhoB-type domain-containing protein</fullName>
    </recommendedName>
</protein>
<keyword evidence="2" id="KW-0812">Transmembrane</keyword>
<dbReference type="SMART" id="SM00862">
    <property type="entry name" value="Trans_reg_C"/>
    <property type="match status" value="1"/>
</dbReference>
<dbReference type="GO" id="GO:0006355">
    <property type="term" value="P:regulation of DNA-templated transcription"/>
    <property type="evidence" value="ECO:0007669"/>
    <property type="project" value="InterPro"/>
</dbReference>
<dbReference type="InterPro" id="IPR011990">
    <property type="entry name" value="TPR-like_helical_dom_sf"/>
</dbReference>
<dbReference type="InterPro" id="IPR016032">
    <property type="entry name" value="Sig_transdc_resp-reg_C-effctor"/>
</dbReference>
<keyword evidence="1" id="KW-0238">DNA-binding</keyword>
<evidence type="ECO:0000259" key="3">
    <source>
        <dbReference type="PROSITE" id="PS51755"/>
    </source>
</evidence>
<dbReference type="SUPFAM" id="SSF46894">
    <property type="entry name" value="C-terminal effector domain of the bipartite response regulators"/>
    <property type="match status" value="1"/>
</dbReference>
<accession>A5CFS9</accession>
<dbReference type="GO" id="GO:0000160">
    <property type="term" value="P:phosphorelay signal transduction system"/>
    <property type="evidence" value="ECO:0007669"/>
    <property type="project" value="InterPro"/>
</dbReference>
<evidence type="ECO:0000256" key="1">
    <source>
        <dbReference type="ARBA" id="ARBA00023125"/>
    </source>
</evidence>
<dbReference type="EMBL" id="AM501426">
    <property type="protein sequence ID" value="CAM58096.1"/>
    <property type="molecule type" value="Genomic_DNA"/>
</dbReference>
<dbReference type="PROSITE" id="PS51755">
    <property type="entry name" value="OMPR_PHOB"/>
    <property type="match status" value="1"/>
</dbReference>
<dbReference type="PANTHER" id="PTHR12558">
    <property type="entry name" value="CELL DIVISION CYCLE 16,23,27"/>
    <property type="match status" value="1"/>
</dbReference>
<dbReference type="GO" id="GO:0003677">
    <property type="term" value="F:DNA binding"/>
    <property type="evidence" value="ECO:0007669"/>
    <property type="project" value="UniProtKB-KW"/>
</dbReference>
<dbReference type="SUPFAM" id="SSF48452">
    <property type="entry name" value="TPR-like"/>
    <property type="match status" value="1"/>
</dbReference>
<proteinExistence type="predicted"/>
<name>A5CFS9_9ZZZZ</name>
<dbReference type="Gene3D" id="1.25.40.10">
    <property type="entry name" value="Tetratricopeptide repeat domain"/>
    <property type="match status" value="1"/>
</dbReference>
<evidence type="ECO:0000313" key="4">
    <source>
        <dbReference type="EMBL" id="CAM58096.1"/>
    </source>
</evidence>
<feature type="domain" description="OmpR/PhoB-type" evidence="3">
    <location>
        <begin position="8"/>
        <end position="106"/>
    </location>
</feature>
<keyword evidence="2" id="KW-0472">Membrane</keyword>
<dbReference type="Pfam" id="PF00486">
    <property type="entry name" value="Trans_reg_C"/>
    <property type="match status" value="1"/>
</dbReference>
<dbReference type="CDD" id="cd00383">
    <property type="entry name" value="trans_reg_C"/>
    <property type="match status" value="1"/>
</dbReference>
<dbReference type="PANTHER" id="PTHR12558:SF13">
    <property type="entry name" value="CELL DIVISION CYCLE PROTEIN 27 HOMOLOG"/>
    <property type="match status" value="1"/>
</dbReference>
<evidence type="ECO:0000256" key="2">
    <source>
        <dbReference type="SAM" id="Phobius"/>
    </source>
</evidence>
<dbReference type="Gene3D" id="1.10.10.10">
    <property type="entry name" value="Winged helix-like DNA-binding domain superfamily/Winged helix DNA-binding domain"/>
    <property type="match status" value="1"/>
</dbReference>
<keyword evidence="2" id="KW-1133">Transmembrane helix</keyword>